<feature type="region of interest" description="Disordered" evidence="8">
    <location>
        <begin position="1"/>
        <end position="21"/>
    </location>
</feature>
<proteinExistence type="inferred from homology"/>
<evidence type="ECO:0000259" key="9">
    <source>
        <dbReference type="PROSITE" id="PS50928"/>
    </source>
</evidence>
<name>A0A7M4DH40_9MICO</name>
<evidence type="ECO:0000256" key="7">
    <source>
        <dbReference type="RuleBase" id="RU363032"/>
    </source>
</evidence>
<feature type="compositionally biased region" description="Low complexity" evidence="8">
    <location>
        <begin position="1"/>
        <end position="15"/>
    </location>
</feature>
<evidence type="ECO:0000256" key="8">
    <source>
        <dbReference type="SAM" id="MobiDB-lite"/>
    </source>
</evidence>
<accession>A0A7M4DH40</accession>
<dbReference type="InterPro" id="IPR035906">
    <property type="entry name" value="MetI-like_sf"/>
</dbReference>
<dbReference type="PANTHER" id="PTHR30193">
    <property type="entry name" value="ABC TRANSPORTER PERMEASE PROTEIN"/>
    <property type="match status" value="1"/>
</dbReference>
<evidence type="ECO:0000256" key="6">
    <source>
        <dbReference type="ARBA" id="ARBA00023136"/>
    </source>
</evidence>
<dbReference type="PROSITE" id="PS50928">
    <property type="entry name" value="ABC_TM1"/>
    <property type="match status" value="1"/>
</dbReference>
<feature type="transmembrane region" description="Helical" evidence="7">
    <location>
        <begin position="98"/>
        <end position="119"/>
    </location>
</feature>
<keyword evidence="3" id="KW-1003">Cell membrane</keyword>
<protein>
    <submittedName>
        <fullName evidence="10">Lactose transport system permease protein LacF</fullName>
    </submittedName>
</protein>
<feature type="transmembrane region" description="Helical" evidence="7">
    <location>
        <begin position="131"/>
        <end position="151"/>
    </location>
</feature>
<evidence type="ECO:0000313" key="10">
    <source>
        <dbReference type="EMBL" id="VZO36233.1"/>
    </source>
</evidence>
<dbReference type="EMBL" id="CACRYJ010000017">
    <property type="protein sequence ID" value="VZO36233.1"/>
    <property type="molecule type" value="Genomic_DNA"/>
</dbReference>
<feature type="transmembrane region" description="Helical" evidence="7">
    <location>
        <begin position="286"/>
        <end position="308"/>
    </location>
</feature>
<keyword evidence="6 7" id="KW-0472">Membrane</keyword>
<dbReference type="SUPFAM" id="SSF161098">
    <property type="entry name" value="MetI-like"/>
    <property type="match status" value="1"/>
</dbReference>
<dbReference type="InterPro" id="IPR000515">
    <property type="entry name" value="MetI-like"/>
</dbReference>
<comment type="subcellular location">
    <subcellularLocation>
        <location evidence="1 7">Cell membrane</location>
        <topology evidence="1 7">Multi-pass membrane protein</topology>
    </subcellularLocation>
</comment>
<keyword evidence="11" id="KW-1185">Reference proteome</keyword>
<comment type="caution">
    <text evidence="10">The sequence shown here is derived from an EMBL/GenBank/DDBJ whole genome shotgun (WGS) entry which is preliminary data.</text>
</comment>
<feature type="transmembrane region" description="Helical" evidence="7">
    <location>
        <begin position="183"/>
        <end position="203"/>
    </location>
</feature>
<dbReference type="Proteomes" id="UP000419743">
    <property type="component" value="Unassembled WGS sequence"/>
</dbReference>
<keyword evidence="4 7" id="KW-0812">Transmembrane</keyword>
<sequence>MMTSTASAPARAATQPRRRTSWIPRTRRQKHNLKWGLIFTSPAIVGLLVFTLAPVITSLVNSLTNVSLIGGTSRFVGFENYRQLLSDSSWWMSLSNTAILAIASVPLGLLVALGLALMLNMRVRGLSIYRVIFFLPSIVPIVAAAVVWSYVLNPQYGVLNNLLDTVGIQGPGWLSDPAWSKPALILFGLWGVGNLMIILLAGLQGVPVELKEQAMIDGAGPWARFRNVTVPFISPHLLFGLVTGLIAGFQYFTPAFVLTGANGDPAGSTLVSGVYLYSTAFYNFELGYASAIGWVLFLIIAVVSVLTFRLVGRRVYYGGAA</sequence>
<comment type="similarity">
    <text evidence="7">Belongs to the binding-protein-dependent transport system permease family.</text>
</comment>
<dbReference type="Pfam" id="PF00528">
    <property type="entry name" value="BPD_transp_1"/>
    <property type="match status" value="1"/>
</dbReference>
<evidence type="ECO:0000256" key="4">
    <source>
        <dbReference type="ARBA" id="ARBA00022692"/>
    </source>
</evidence>
<keyword evidence="2 7" id="KW-0813">Transport</keyword>
<reference evidence="10 11" key="1">
    <citation type="submission" date="2019-11" db="EMBL/GenBank/DDBJ databases">
        <authorList>
            <person name="Criscuolo A."/>
        </authorList>
    </citation>
    <scope>NUCLEOTIDE SEQUENCE [LARGE SCALE GENOMIC DNA]</scope>
    <source>
        <strain evidence="10">CIP111667</strain>
    </source>
</reference>
<dbReference type="PANTHER" id="PTHR30193:SF1">
    <property type="entry name" value="ABC TRANSPORTER PERMEASE PROTEIN YESP-RELATED"/>
    <property type="match status" value="1"/>
</dbReference>
<feature type="domain" description="ABC transmembrane type-1" evidence="9">
    <location>
        <begin position="94"/>
        <end position="307"/>
    </location>
</feature>
<dbReference type="CDD" id="cd06261">
    <property type="entry name" value="TM_PBP2"/>
    <property type="match status" value="1"/>
</dbReference>
<evidence type="ECO:0000256" key="5">
    <source>
        <dbReference type="ARBA" id="ARBA00022989"/>
    </source>
</evidence>
<dbReference type="AlphaFoldDB" id="A0A7M4DH40"/>
<keyword evidence="5 7" id="KW-1133">Transmembrane helix</keyword>
<organism evidence="10 11">
    <name type="scientific">Occultella aeris</name>
    <dbReference type="NCBI Taxonomy" id="2761496"/>
    <lineage>
        <taxon>Bacteria</taxon>
        <taxon>Bacillati</taxon>
        <taxon>Actinomycetota</taxon>
        <taxon>Actinomycetes</taxon>
        <taxon>Micrococcales</taxon>
        <taxon>Ruaniaceae</taxon>
        <taxon>Occultella</taxon>
    </lineage>
</organism>
<evidence type="ECO:0000313" key="11">
    <source>
        <dbReference type="Proteomes" id="UP000419743"/>
    </source>
</evidence>
<evidence type="ECO:0000256" key="1">
    <source>
        <dbReference type="ARBA" id="ARBA00004651"/>
    </source>
</evidence>
<dbReference type="GO" id="GO:0005886">
    <property type="term" value="C:plasma membrane"/>
    <property type="evidence" value="ECO:0007669"/>
    <property type="project" value="UniProtKB-SubCell"/>
</dbReference>
<feature type="transmembrane region" description="Helical" evidence="7">
    <location>
        <begin position="35"/>
        <end position="56"/>
    </location>
</feature>
<gene>
    <name evidence="10" type="primary">lacF_15</name>
    <name evidence="10" type="ORF">HALOF300_01437</name>
</gene>
<feature type="transmembrane region" description="Helical" evidence="7">
    <location>
        <begin position="232"/>
        <end position="252"/>
    </location>
</feature>
<evidence type="ECO:0000256" key="3">
    <source>
        <dbReference type="ARBA" id="ARBA00022475"/>
    </source>
</evidence>
<dbReference type="InterPro" id="IPR051393">
    <property type="entry name" value="ABC_transporter_permease"/>
</dbReference>
<evidence type="ECO:0000256" key="2">
    <source>
        <dbReference type="ARBA" id="ARBA00022448"/>
    </source>
</evidence>
<dbReference type="Gene3D" id="1.10.3720.10">
    <property type="entry name" value="MetI-like"/>
    <property type="match status" value="1"/>
</dbReference>
<dbReference type="GO" id="GO:0055085">
    <property type="term" value="P:transmembrane transport"/>
    <property type="evidence" value="ECO:0007669"/>
    <property type="project" value="InterPro"/>
</dbReference>